<accession>A0A9P6NU79</accession>
<organism evidence="2 3">
    <name type="scientific">Cronartium quercuum f. sp. fusiforme G11</name>
    <dbReference type="NCBI Taxonomy" id="708437"/>
    <lineage>
        <taxon>Eukaryota</taxon>
        <taxon>Fungi</taxon>
        <taxon>Dikarya</taxon>
        <taxon>Basidiomycota</taxon>
        <taxon>Pucciniomycotina</taxon>
        <taxon>Pucciniomycetes</taxon>
        <taxon>Pucciniales</taxon>
        <taxon>Coleosporiaceae</taxon>
        <taxon>Cronartium</taxon>
    </lineage>
</organism>
<proteinExistence type="predicted"/>
<comment type="caution">
    <text evidence="2">The sequence shown here is derived from an EMBL/GenBank/DDBJ whole genome shotgun (WGS) entry which is preliminary data.</text>
</comment>
<reference evidence="2" key="1">
    <citation type="submission" date="2013-11" db="EMBL/GenBank/DDBJ databases">
        <title>Genome sequence of the fusiform rust pathogen reveals effectors for host alternation and coevolution with pine.</title>
        <authorList>
            <consortium name="DOE Joint Genome Institute"/>
            <person name="Smith K."/>
            <person name="Pendleton A."/>
            <person name="Kubisiak T."/>
            <person name="Anderson C."/>
            <person name="Salamov A."/>
            <person name="Aerts A."/>
            <person name="Riley R."/>
            <person name="Clum A."/>
            <person name="Lindquist E."/>
            <person name="Ence D."/>
            <person name="Campbell M."/>
            <person name="Kronenberg Z."/>
            <person name="Feau N."/>
            <person name="Dhillon B."/>
            <person name="Hamelin R."/>
            <person name="Burleigh J."/>
            <person name="Smith J."/>
            <person name="Yandell M."/>
            <person name="Nelson C."/>
            <person name="Grigoriev I."/>
            <person name="Davis J."/>
        </authorList>
    </citation>
    <scope>NUCLEOTIDE SEQUENCE</scope>
    <source>
        <strain evidence="2">G11</strain>
    </source>
</reference>
<feature type="compositionally biased region" description="Polar residues" evidence="1">
    <location>
        <begin position="7"/>
        <end position="21"/>
    </location>
</feature>
<evidence type="ECO:0000313" key="2">
    <source>
        <dbReference type="EMBL" id="KAG0149570.1"/>
    </source>
</evidence>
<dbReference type="EMBL" id="MU167226">
    <property type="protein sequence ID" value="KAG0149570.1"/>
    <property type="molecule type" value="Genomic_DNA"/>
</dbReference>
<feature type="region of interest" description="Disordered" evidence="1">
    <location>
        <begin position="1"/>
        <end position="21"/>
    </location>
</feature>
<sequence>MSKQKIENIPQQTPIPIVSNSGKSKLDTKIMTSQPIAESKRDQAKSWNLVFSQITPTSPLTASNSNKWISWVKEKTSSMFLDDFLKTDLDMSNINEAEADTNDVIRKVLTAWMLEHMDLANHDRFKSKITEYTTSGPEVKSLPAKLFTEITKYYINQSTLNQLIQRKTLDEMKQGTKENILTYLDAYQVALNNLLNTGGTIDEDELGQKLLASLQPAHF</sequence>
<evidence type="ECO:0000313" key="3">
    <source>
        <dbReference type="Proteomes" id="UP000886653"/>
    </source>
</evidence>
<name>A0A9P6NU79_9BASI</name>
<dbReference type="Proteomes" id="UP000886653">
    <property type="component" value="Unassembled WGS sequence"/>
</dbReference>
<evidence type="ECO:0000256" key="1">
    <source>
        <dbReference type="SAM" id="MobiDB-lite"/>
    </source>
</evidence>
<gene>
    <name evidence="2" type="ORF">CROQUDRAFT_653376</name>
</gene>
<dbReference type="AlphaFoldDB" id="A0A9P6NU79"/>
<keyword evidence="3" id="KW-1185">Reference proteome</keyword>
<protein>
    <submittedName>
        <fullName evidence="2">Uncharacterized protein</fullName>
    </submittedName>
</protein>